<comment type="caution">
    <text evidence="5">The sequence shown here is derived from an EMBL/GenBank/DDBJ whole genome shotgun (WGS) entry which is preliminary data.</text>
</comment>
<dbReference type="AlphaFoldDB" id="A0A2M7S8V0"/>
<evidence type="ECO:0000256" key="1">
    <source>
        <dbReference type="ARBA" id="ARBA00022723"/>
    </source>
</evidence>
<feature type="domain" description="4Fe-4S ferredoxin-type" evidence="4">
    <location>
        <begin position="231"/>
        <end position="261"/>
    </location>
</feature>
<name>A0A2M7S8V0_9BACT</name>
<keyword evidence="2" id="KW-0408">Iron</keyword>
<organism evidence="5 6">
    <name type="scientific">Candidatus Desantisbacteria bacterium CG_4_10_14_0_8_um_filter_48_22</name>
    <dbReference type="NCBI Taxonomy" id="1974543"/>
    <lineage>
        <taxon>Bacteria</taxon>
        <taxon>Candidatus Desantisiibacteriota</taxon>
    </lineage>
</organism>
<dbReference type="Gene3D" id="1.10.1060.10">
    <property type="entry name" value="Alpha-helical ferredoxin"/>
    <property type="match status" value="1"/>
</dbReference>
<dbReference type="InterPro" id="IPR017900">
    <property type="entry name" value="4Fe4S_Fe_S_CS"/>
</dbReference>
<dbReference type="GO" id="GO:0051536">
    <property type="term" value="F:iron-sulfur cluster binding"/>
    <property type="evidence" value="ECO:0007669"/>
    <property type="project" value="UniProtKB-KW"/>
</dbReference>
<dbReference type="PROSITE" id="PS00198">
    <property type="entry name" value="4FE4S_FER_1"/>
    <property type="match status" value="1"/>
</dbReference>
<evidence type="ECO:0000256" key="3">
    <source>
        <dbReference type="ARBA" id="ARBA00023014"/>
    </source>
</evidence>
<evidence type="ECO:0000313" key="5">
    <source>
        <dbReference type="EMBL" id="PIZ15878.1"/>
    </source>
</evidence>
<dbReference type="InterPro" id="IPR017896">
    <property type="entry name" value="4Fe4S_Fe-S-bd"/>
</dbReference>
<dbReference type="PROSITE" id="PS51379">
    <property type="entry name" value="4FE4S_FER_2"/>
    <property type="match status" value="2"/>
</dbReference>
<protein>
    <submittedName>
        <fullName evidence="5">4Fe-4S ferredoxin</fullName>
    </submittedName>
</protein>
<feature type="domain" description="4Fe-4S ferredoxin-type" evidence="4">
    <location>
        <begin position="305"/>
        <end position="336"/>
    </location>
</feature>
<keyword evidence="1" id="KW-0479">Metal-binding</keyword>
<keyword evidence="3" id="KW-0411">Iron-sulfur</keyword>
<evidence type="ECO:0000313" key="6">
    <source>
        <dbReference type="Proteomes" id="UP000229307"/>
    </source>
</evidence>
<dbReference type="Pfam" id="PF17179">
    <property type="entry name" value="Fer4_22"/>
    <property type="match status" value="1"/>
</dbReference>
<dbReference type="PANTHER" id="PTHR40447:SF1">
    <property type="entry name" value="ANAEROBIC SULFITE REDUCTASE SUBUNIT A"/>
    <property type="match status" value="1"/>
</dbReference>
<reference evidence="6" key="1">
    <citation type="submission" date="2017-09" db="EMBL/GenBank/DDBJ databases">
        <title>Depth-based differentiation of microbial function through sediment-hosted aquifers and enrichment of novel symbionts in the deep terrestrial subsurface.</title>
        <authorList>
            <person name="Probst A.J."/>
            <person name="Ladd B."/>
            <person name="Jarett J.K."/>
            <person name="Geller-Mcgrath D.E."/>
            <person name="Sieber C.M.K."/>
            <person name="Emerson J.B."/>
            <person name="Anantharaman K."/>
            <person name="Thomas B.C."/>
            <person name="Malmstrom R."/>
            <person name="Stieglmeier M."/>
            <person name="Klingl A."/>
            <person name="Woyke T."/>
            <person name="Ryan C.M."/>
            <person name="Banfield J.F."/>
        </authorList>
    </citation>
    <scope>NUCLEOTIDE SEQUENCE [LARGE SCALE GENOMIC DNA]</scope>
</reference>
<dbReference type="InterPro" id="IPR009051">
    <property type="entry name" value="Helical_ferredxn"/>
</dbReference>
<dbReference type="PANTHER" id="PTHR40447">
    <property type="entry name" value="ANAEROBIC SULFITE REDUCTASE SUBUNIT A"/>
    <property type="match status" value="1"/>
</dbReference>
<evidence type="ECO:0000256" key="2">
    <source>
        <dbReference type="ARBA" id="ARBA00023004"/>
    </source>
</evidence>
<dbReference type="EMBL" id="PFMR01000228">
    <property type="protein sequence ID" value="PIZ15878.1"/>
    <property type="molecule type" value="Genomic_DNA"/>
</dbReference>
<proteinExistence type="predicted"/>
<evidence type="ECO:0000259" key="4">
    <source>
        <dbReference type="PROSITE" id="PS51379"/>
    </source>
</evidence>
<dbReference type="Proteomes" id="UP000229307">
    <property type="component" value="Unassembled WGS sequence"/>
</dbReference>
<dbReference type="SUPFAM" id="SSF46548">
    <property type="entry name" value="alpha-helical ferredoxin"/>
    <property type="match status" value="1"/>
</dbReference>
<dbReference type="GO" id="GO:0046872">
    <property type="term" value="F:metal ion binding"/>
    <property type="evidence" value="ECO:0007669"/>
    <property type="project" value="UniProtKB-KW"/>
</dbReference>
<gene>
    <name evidence="5" type="ORF">COY52_08610</name>
</gene>
<accession>A0A2M7S8V0</accession>
<sequence>MKIINKSEFLGLMEKWISSPGLIAPVNVAQTFRSADKEKNLIVFKKIETKDEVLADYLNTVKPVKDFFLPPSTVFDYERKDEGYNFNLSEVDGKETIIFGLRPCDAKSITLLDKVFSEDSEYKDSNYAKKREKTVLVGLACTSPDIACFCTSMGISPFSIAGLDALIINFKDSYVINTVTDKGKNLLGSLGKEAGREIDEEIKTLEESVKLKIKKTCNTSKNLESSFESEEYWTKVSNSCLSCGVCTFLCPSCYCFDLSDESAKRIRCWNGCVFLRFALMSSGENPRATKKLRYRHRVFHKFKYFREKFGENLCVGCGRCIRHCPVKIDIAEVVNNA</sequence>